<dbReference type="InterPro" id="IPR008979">
    <property type="entry name" value="Galactose-bd-like_sf"/>
</dbReference>
<organism evidence="9 10">
    <name type="scientific">Chitinophaga eiseniae</name>
    <dbReference type="NCBI Taxonomy" id="634771"/>
    <lineage>
        <taxon>Bacteria</taxon>
        <taxon>Pseudomonadati</taxon>
        <taxon>Bacteroidota</taxon>
        <taxon>Chitinophagia</taxon>
        <taxon>Chitinophagales</taxon>
        <taxon>Chitinophagaceae</taxon>
        <taxon>Chitinophaga</taxon>
    </lineage>
</organism>
<evidence type="ECO:0000259" key="7">
    <source>
        <dbReference type="Pfam" id="PF00754"/>
    </source>
</evidence>
<keyword evidence="5" id="KW-0326">Glycosidase</keyword>
<dbReference type="FunFam" id="3.20.20.80:FF:000052">
    <property type="entry name" value="Putative alpha-L-fucosidase 1"/>
    <property type="match status" value="1"/>
</dbReference>
<dbReference type="InterPro" id="IPR057739">
    <property type="entry name" value="Glyco_hydro_29_N"/>
</dbReference>
<protein>
    <recommendedName>
        <fullName evidence="2">alpha-L-fucosidase</fullName>
        <ecNumber evidence="2">3.2.1.51</ecNumber>
    </recommendedName>
</protein>
<evidence type="ECO:0000256" key="6">
    <source>
        <dbReference type="SAM" id="SignalP"/>
    </source>
</evidence>
<dbReference type="GO" id="GO:0016139">
    <property type="term" value="P:glycoside catabolic process"/>
    <property type="evidence" value="ECO:0007669"/>
    <property type="project" value="TreeGrafter"/>
</dbReference>
<keyword evidence="3 6" id="KW-0732">Signal</keyword>
<dbReference type="GO" id="GO:0006004">
    <property type="term" value="P:fucose metabolic process"/>
    <property type="evidence" value="ECO:0007669"/>
    <property type="project" value="TreeGrafter"/>
</dbReference>
<keyword evidence="4" id="KW-0378">Hydrolase</keyword>
<name>A0A847SWQ7_9BACT</name>
<dbReference type="InterPro" id="IPR000933">
    <property type="entry name" value="Glyco_hydro_29"/>
</dbReference>
<dbReference type="Gene3D" id="2.60.120.260">
    <property type="entry name" value="Galactose-binding domain-like"/>
    <property type="match status" value="1"/>
</dbReference>
<evidence type="ECO:0000256" key="1">
    <source>
        <dbReference type="ARBA" id="ARBA00007951"/>
    </source>
</evidence>
<dbReference type="Pfam" id="PF00754">
    <property type="entry name" value="F5_F8_type_C"/>
    <property type="match status" value="1"/>
</dbReference>
<evidence type="ECO:0000256" key="2">
    <source>
        <dbReference type="ARBA" id="ARBA00012662"/>
    </source>
</evidence>
<dbReference type="PANTHER" id="PTHR10030">
    <property type="entry name" value="ALPHA-L-FUCOSIDASE"/>
    <property type="match status" value="1"/>
</dbReference>
<gene>
    <name evidence="9" type="ORF">HGH91_30215</name>
</gene>
<proteinExistence type="inferred from homology"/>
<dbReference type="PANTHER" id="PTHR10030:SF37">
    <property type="entry name" value="ALPHA-L-FUCOSIDASE-RELATED"/>
    <property type="match status" value="1"/>
</dbReference>
<dbReference type="Proteomes" id="UP000552864">
    <property type="component" value="Unassembled WGS sequence"/>
</dbReference>
<evidence type="ECO:0000313" key="10">
    <source>
        <dbReference type="Proteomes" id="UP000552864"/>
    </source>
</evidence>
<evidence type="ECO:0000256" key="5">
    <source>
        <dbReference type="ARBA" id="ARBA00023295"/>
    </source>
</evidence>
<comment type="caution">
    <text evidence="9">The sequence shown here is derived from an EMBL/GenBank/DDBJ whole genome shotgun (WGS) entry which is preliminary data.</text>
</comment>
<dbReference type="AlphaFoldDB" id="A0A847SWQ7"/>
<dbReference type="EMBL" id="JABAHZ010000014">
    <property type="protein sequence ID" value="NLR82926.1"/>
    <property type="molecule type" value="Genomic_DNA"/>
</dbReference>
<feature type="domain" description="Glycoside hydrolase family 29 N-terminal" evidence="8">
    <location>
        <begin position="64"/>
        <end position="352"/>
    </location>
</feature>
<accession>A0A847SWQ7</accession>
<dbReference type="Gene3D" id="3.20.20.80">
    <property type="entry name" value="Glycosidases"/>
    <property type="match status" value="1"/>
</dbReference>
<reference evidence="9 10" key="1">
    <citation type="submission" date="2020-04" db="EMBL/GenBank/DDBJ databases">
        <authorList>
            <person name="Yin C."/>
        </authorList>
    </citation>
    <scope>NUCLEOTIDE SEQUENCE [LARGE SCALE GENOMIC DNA]</scope>
    <source>
        <strain evidence="9 10">Ak56</strain>
    </source>
</reference>
<evidence type="ECO:0000256" key="3">
    <source>
        <dbReference type="ARBA" id="ARBA00022729"/>
    </source>
</evidence>
<dbReference type="SMART" id="SM00812">
    <property type="entry name" value="Alpha_L_fucos"/>
    <property type="match status" value="1"/>
</dbReference>
<sequence>MKIILSAVLIFLTSITFAQNSLPPKAYGAIPAERQIKWQDMERYCFLHFTVNTFTDREWGLGSENESVFNPTNFDADQIVSTIARHGFKGAILTCKHHDGFCLWPSKYTEHSVKNSPWKNGKGDVVKEISAACRKYGIKFGIYLSPWDRNSALYGKPEYIAYYRNQLTELLTNYGDIFEVWLDGANGGDGYYGGANEKREIDRKTYYDWENTWSIIRKLQPNACIFSDIGPDERWCGNESGYANDSCWATYTAHGPEGDKPGIGHTRYKEGETGTLNGEAWIPAEVDVSIRPGWFYHSHEDNKVRSLESLKEIYFKSIGNGACWNLNLPPDRTGQINTNDIVALDKLQDYLTRSFSTDLLQGAKVKASEVRGNSQQYAASNVLGNQHLYWTVNDSTTTASLSFTLPKAKSFNCFEIKEYIRLGQRVQSFSIEVEKDGKWEQVFKGSTIGRKKLARFDAVTASRVRVNFINSLACPVIESVKLYKIL</sequence>
<dbReference type="EC" id="3.2.1.51" evidence="2"/>
<evidence type="ECO:0000313" key="9">
    <source>
        <dbReference type="EMBL" id="NLR82926.1"/>
    </source>
</evidence>
<dbReference type="SUPFAM" id="SSF51445">
    <property type="entry name" value="(Trans)glycosidases"/>
    <property type="match status" value="1"/>
</dbReference>
<comment type="similarity">
    <text evidence="1">Belongs to the glycosyl hydrolase 29 family.</text>
</comment>
<feature type="signal peptide" evidence="6">
    <location>
        <begin position="1"/>
        <end position="18"/>
    </location>
</feature>
<evidence type="ECO:0000259" key="8">
    <source>
        <dbReference type="Pfam" id="PF01120"/>
    </source>
</evidence>
<dbReference type="GO" id="GO:0004560">
    <property type="term" value="F:alpha-L-fucosidase activity"/>
    <property type="evidence" value="ECO:0007669"/>
    <property type="project" value="InterPro"/>
</dbReference>
<keyword evidence="10" id="KW-1185">Reference proteome</keyword>
<dbReference type="Pfam" id="PF01120">
    <property type="entry name" value="Alpha_L_fucos"/>
    <property type="match status" value="1"/>
</dbReference>
<feature type="chain" id="PRO_5032604486" description="alpha-L-fucosidase" evidence="6">
    <location>
        <begin position="19"/>
        <end position="486"/>
    </location>
</feature>
<evidence type="ECO:0000256" key="4">
    <source>
        <dbReference type="ARBA" id="ARBA00022801"/>
    </source>
</evidence>
<dbReference type="InterPro" id="IPR017853">
    <property type="entry name" value="GH"/>
</dbReference>
<feature type="domain" description="F5/8 type C" evidence="7">
    <location>
        <begin position="365"/>
        <end position="469"/>
    </location>
</feature>
<dbReference type="SUPFAM" id="SSF49785">
    <property type="entry name" value="Galactose-binding domain-like"/>
    <property type="match status" value="1"/>
</dbReference>
<dbReference type="InterPro" id="IPR000421">
    <property type="entry name" value="FA58C"/>
</dbReference>
<dbReference type="GO" id="GO:0005764">
    <property type="term" value="C:lysosome"/>
    <property type="evidence" value="ECO:0007669"/>
    <property type="project" value="TreeGrafter"/>
</dbReference>